<keyword evidence="6" id="KW-0464">Manganese</keyword>
<dbReference type="InterPro" id="IPR001453">
    <property type="entry name" value="MoaB/Mog_dom"/>
</dbReference>
<dbReference type="PROSITE" id="PS00470">
    <property type="entry name" value="IDH_IMDH"/>
    <property type="match status" value="1"/>
</dbReference>
<keyword evidence="5" id="KW-0520">NAD</keyword>
<dbReference type="CDD" id="cd00885">
    <property type="entry name" value="cinA"/>
    <property type="match status" value="1"/>
</dbReference>
<dbReference type="SUPFAM" id="SSF53659">
    <property type="entry name" value="Isocitrate/Isopropylmalate dehydrogenase-like"/>
    <property type="match status" value="1"/>
</dbReference>
<dbReference type="InterPro" id="IPR024084">
    <property type="entry name" value="IsoPropMal-DH-like_dom"/>
</dbReference>
<evidence type="ECO:0000256" key="4">
    <source>
        <dbReference type="ARBA" id="ARBA00023002"/>
    </source>
</evidence>
<dbReference type="GO" id="GO:0051287">
    <property type="term" value="F:NAD binding"/>
    <property type="evidence" value="ECO:0007669"/>
    <property type="project" value="InterPro"/>
</dbReference>
<name>A0A8E9ZG53_SALER</name>
<keyword evidence="4" id="KW-0560">Oxidoreductase</keyword>
<feature type="domain" description="Isopropylmalate dehydrogenase-like" evidence="8">
    <location>
        <begin position="9"/>
        <end position="363"/>
    </location>
</feature>
<protein>
    <submittedName>
        <fullName evidence="9">Isocitrate/isopropylmalate dehydrogenase family protein</fullName>
    </submittedName>
</protein>
<dbReference type="Gene3D" id="3.40.718.10">
    <property type="entry name" value="Isopropylmalate Dehydrogenase"/>
    <property type="match status" value="1"/>
</dbReference>
<reference evidence="9" key="1">
    <citation type="submission" date="2016-09" db="EMBL/GenBank/DDBJ databases">
        <authorList>
            <person name="Bell R."/>
        </authorList>
    </citation>
    <scope>NUCLEOTIDE SEQUENCE</scope>
    <source>
        <strain evidence="9">CFSAN044865</strain>
    </source>
</reference>
<keyword evidence="3" id="KW-0479">Metal-binding</keyword>
<dbReference type="PANTHER" id="PTHR43275:SF1">
    <property type="entry name" value="D-MALATE DEHYDROGENASE [DECARBOXYLATING]"/>
    <property type="match status" value="1"/>
</dbReference>
<evidence type="ECO:0000256" key="2">
    <source>
        <dbReference type="ARBA" id="ARBA00001946"/>
    </source>
</evidence>
<proteinExistence type="predicted"/>
<dbReference type="GO" id="GO:0016616">
    <property type="term" value="F:oxidoreductase activity, acting on the CH-OH group of donors, NAD or NADP as acceptor"/>
    <property type="evidence" value="ECO:0007669"/>
    <property type="project" value="InterPro"/>
</dbReference>
<accession>A0A8E9ZG53</accession>
<evidence type="ECO:0000256" key="1">
    <source>
        <dbReference type="ARBA" id="ARBA00001936"/>
    </source>
</evidence>
<gene>
    <name evidence="9" type="ORF">A7R87_009225</name>
</gene>
<dbReference type="InterPro" id="IPR036425">
    <property type="entry name" value="MoaB/Mog-like_dom_sf"/>
</dbReference>
<dbReference type="GO" id="GO:0000287">
    <property type="term" value="F:magnesium ion binding"/>
    <property type="evidence" value="ECO:0007669"/>
    <property type="project" value="InterPro"/>
</dbReference>
<dbReference type="SMART" id="SM01329">
    <property type="entry name" value="Iso_dh"/>
    <property type="match status" value="1"/>
</dbReference>
<dbReference type="Pfam" id="PF00180">
    <property type="entry name" value="Iso_dh"/>
    <property type="match status" value="1"/>
</dbReference>
<evidence type="ECO:0000256" key="3">
    <source>
        <dbReference type="ARBA" id="ARBA00022723"/>
    </source>
</evidence>
<reference evidence="9" key="2">
    <citation type="submission" date="2021-05" db="EMBL/GenBank/DDBJ databases">
        <title>Whole genome PacBio Sequel sequence of Salmonella enterica subsp. enterica.</title>
        <authorList>
            <person name="Hoffmann M."/>
            <person name="Balkey M."/>
            <person name="Luo Y."/>
        </authorList>
    </citation>
    <scope>NUCLEOTIDE SEQUENCE</scope>
    <source>
        <strain evidence="9">CFSAN044865</strain>
    </source>
</reference>
<dbReference type="Gene3D" id="3.40.980.10">
    <property type="entry name" value="MoaB/Mog-like domain"/>
    <property type="match status" value="1"/>
</dbReference>
<dbReference type="InterPro" id="IPR019818">
    <property type="entry name" value="IsoCit/isopropylmalate_DH_CS"/>
</dbReference>
<dbReference type="AlphaFoldDB" id="A0A8E9ZG53"/>
<sequence>MGRHTMKKNVLVLPGDGIGQEVCEAALPVISAMDLPITLTFGEIGWACWTREGNPVPDQTWEKIAGADAVLLGAITSKGKAQAQQALPLPLQQKGIEYVSPVIQLRQKLGLFANIRPVKYVAGDRRPFRCCVIRENTEGLYAGMDFKGVRPAVSDWLKHPNLNKYGPEEAAWTVRLQTRYGLERLFQTAFEYARKHHFTRVTFADKPNVMRESGHFAGSIFHEVAARFPEITADIHNVDAIALWLVRKPHEFGVIVAENMFGDILSDLAAGVMGGLGLAPSANIGSHVAYFEPVHGSAPGMAGQGKANPCAMFYTIALMLEYLGFESQAEKLQHAVDRVVRDGKVATYDLGGTASTREMAQAIIRELLHPTLGKTASVITIGDELLSGQYPNSNQLHISQRLEAAQHQVRFQASCADNIAQISALITSRIGQDDLIVICGGLGPTSDDKTREAVAQSLGRPLIYDEDVWATIQAQLRAFGVKNDPSNRQQARFPDGASVLDNPFGTAPGFYTSIASSLVVVLPGPPSQALPMLDDLLSGREHSEPAKTTSSWTLIGISESEVGSIVSALVSSTAWDVHFLWKSPYVIVQIETPEHSPLPLPVWQSLDRALRPYLVSKRNKKASEILQDTCNVRWQTADVELSSYLPVARKKTGGEPVLCIDVAVNPSLVDVLESETWMGQMTMSVRHQDGKKHQMTFPLNKALLAQTLPEYAAWCVLKTLTIQNG</sequence>
<dbReference type="SUPFAM" id="SSF53218">
    <property type="entry name" value="Molybdenum cofactor biosynthesis proteins"/>
    <property type="match status" value="1"/>
</dbReference>
<dbReference type="PANTHER" id="PTHR43275">
    <property type="entry name" value="D-MALATE DEHYDROGENASE [DECARBOXYLATING]"/>
    <property type="match status" value="1"/>
</dbReference>
<comment type="cofactor">
    <cofactor evidence="2">
        <name>Mg(2+)</name>
        <dbReference type="ChEBI" id="CHEBI:18420"/>
    </cofactor>
</comment>
<feature type="domain" description="MoaB/Mog" evidence="7">
    <location>
        <begin position="377"/>
        <end position="543"/>
    </location>
</feature>
<evidence type="ECO:0000256" key="5">
    <source>
        <dbReference type="ARBA" id="ARBA00023027"/>
    </source>
</evidence>
<evidence type="ECO:0000259" key="7">
    <source>
        <dbReference type="SMART" id="SM00852"/>
    </source>
</evidence>
<organism evidence="9">
    <name type="scientific">Salmonella enterica</name>
    <name type="common">Salmonella choleraesuis</name>
    <dbReference type="NCBI Taxonomy" id="28901"/>
    <lineage>
        <taxon>Bacteria</taxon>
        <taxon>Pseudomonadati</taxon>
        <taxon>Pseudomonadota</taxon>
        <taxon>Gammaproteobacteria</taxon>
        <taxon>Enterobacterales</taxon>
        <taxon>Enterobacteriaceae</taxon>
        <taxon>Salmonella</taxon>
    </lineage>
</organism>
<comment type="cofactor">
    <cofactor evidence="1">
        <name>Mn(2+)</name>
        <dbReference type="ChEBI" id="CHEBI:29035"/>
    </cofactor>
</comment>
<dbReference type="EMBL" id="CP075140">
    <property type="protein sequence ID" value="QWJ66725.1"/>
    <property type="molecule type" value="Genomic_DNA"/>
</dbReference>
<evidence type="ECO:0000259" key="8">
    <source>
        <dbReference type="SMART" id="SM01329"/>
    </source>
</evidence>
<dbReference type="Pfam" id="PF00994">
    <property type="entry name" value="MoCF_biosynth"/>
    <property type="match status" value="1"/>
</dbReference>
<evidence type="ECO:0000313" key="9">
    <source>
        <dbReference type="EMBL" id="QWJ66725.1"/>
    </source>
</evidence>
<dbReference type="SMART" id="SM00852">
    <property type="entry name" value="MoCF_biosynth"/>
    <property type="match status" value="1"/>
</dbReference>
<dbReference type="InterPro" id="IPR050501">
    <property type="entry name" value="ICDH/IPMDH"/>
</dbReference>
<evidence type="ECO:0000256" key="6">
    <source>
        <dbReference type="ARBA" id="ARBA00023211"/>
    </source>
</evidence>